<dbReference type="PROSITE" id="PS51257">
    <property type="entry name" value="PROKAR_LIPOPROTEIN"/>
    <property type="match status" value="1"/>
</dbReference>
<evidence type="ECO:0000256" key="3">
    <source>
        <dbReference type="ARBA" id="ARBA00022692"/>
    </source>
</evidence>
<accession>A0A6G7BF97</accession>
<proteinExistence type="inferred from homology"/>
<dbReference type="PANTHER" id="PTHR37693:SF1">
    <property type="entry name" value="INTEGRAL MEMBRANE PROTEIN"/>
    <property type="match status" value="1"/>
</dbReference>
<comment type="similarity">
    <text evidence="6">Belongs to the LPG synthase family.</text>
</comment>
<evidence type="ECO:0000313" key="7">
    <source>
        <dbReference type="EMBL" id="QIH23359.1"/>
    </source>
</evidence>
<feature type="transmembrane region" description="Helical" evidence="6">
    <location>
        <begin position="125"/>
        <end position="148"/>
    </location>
</feature>
<evidence type="ECO:0000256" key="6">
    <source>
        <dbReference type="RuleBase" id="RU363042"/>
    </source>
</evidence>
<dbReference type="InterPro" id="IPR022791">
    <property type="entry name" value="L-PG_synthase/AglD"/>
</dbReference>
<keyword evidence="5 6" id="KW-0472">Membrane</keyword>
<feature type="transmembrane region" description="Helical" evidence="6">
    <location>
        <begin position="37"/>
        <end position="65"/>
    </location>
</feature>
<dbReference type="PANTHER" id="PTHR37693">
    <property type="entry name" value="PHOSPHATIDYLGLYCEROL LYSYLTRANSFERASE"/>
    <property type="match status" value="1"/>
</dbReference>
<evidence type="ECO:0000256" key="2">
    <source>
        <dbReference type="ARBA" id="ARBA00022475"/>
    </source>
</evidence>
<dbReference type="GO" id="GO:0006629">
    <property type="term" value="P:lipid metabolic process"/>
    <property type="evidence" value="ECO:0007669"/>
    <property type="project" value="UniProtKB-KW"/>
</dbReference>
<protein>
    <recommendedName>
        <fullName evidence="6">Phosphatidylglycerol lysyltransferase</fullName>
        <ecNumber evidence="6">2.3.2.3</ecNumber>
    </recommendedName>
    <alternativeName>
        <fullName evidence="6">Lysylphosphatidylglycerol synthase</fullName>
    </alternativeName>
</protein>
<comment type="catalytic activity">
    <reaction evidence="6">
        <text>L-lysyl-tRNA(Lys) + a 1,2-diacyl-sn-glycero-3-phospho-(1'-sn-glycerol) = a 1,2-diacyl-sn-glycero-3-phospho-1'-(3'-O-L-lysyl)-sn-glycerol + tRNA(Lys)</text>
        <dbReference type="Rhea" id="RHEA:10668"/>
        <dbReference type="Rhea" id="RHEA-COMP:9696"/>
        <dbReference type="Rhea" id="RHEA-COMP:9697"/>
        <dbReference type="ChEBI" id="CHEBI:64716"/>
        <dbReference type="ChEBI" id="CHEBI:75792"/>
        <dbReference type="ChEBI" id="CHEBI:78442"/>
        <dbReference type="ChEBI" id="CHEBI:78529"/>
        <dbReference type="EC" id="2.3.2.3"/>
    </reaction>
</comment>
<keyword evidence="2" id="KW-1003">Cell membrane</keyword>
<dbReference type="GO" id="GO:0050071">
    <property type="term" value="F:phosphatidylglycerol lysyltransferase activity"/>
    <property type="evidence" value="ECO:0007669"/>
    <property type="project" value="UniProtKB-EC"/>
</dbReference>
<reference evidence="7 8" key="1">
    <citation type="submission" date="2020-02" db="EMBL/GenBank/DDBJ databases">
        <title>Complete genome sequences of six Lactobacillus iners strains isolated from the human vagina.</title>
        <authorList>
            <person name="France M.T."/>
            <person name="Rutt L."/>
            <person name="Narina S."/>
            <person name="Arbaugh S."/>
            <person name="Humphrys M.S."/>
            <person name="Ma B."/>
            <person name="Hayward M.R."/>
            <person name="Relman D."/>
            <person name="Kwon D.S."/>
            <person name="Ravel J."/>
        </authorList>
    </citation>
    <scope>NUCLEOTIDE SEQUENCE [LARGE SCALE GENOMIC DNA]</scope>
    <source>
        <strain evidence="7 8">C0210C1</strain>
    </source>
</reference>
<feature type="transmembrane region" description="Helical" evidence="6">
    <location>
        <begin position="304"/>
        <end position="330"/>
    </location>
</feature>
<comment type="function">
    <text evidence="6">Catalyzes the transfer of a lysyl group from L-lysyl-tRNA(Lys) to membrane-bound phosphatidylglycerol (PG), which produces lysylphosphatidylglycerol (LPG), a major component of the bacterial membrane with a positive net charge. LPG synthesis contributes to bacterial virulence as it is involved in the resistance mechanism against cationic antimicrobial peptides (CAMP) produces by the host's immune system (defensins, cathelicidins) and by the competing microorganisms.</text>
</comment>
<dbReference type="AlphaFoldDB" id="A0A6G7BF97"/>
<sequence length="336" mass="38308">MNKRHIIGILFVLLISCIVICKELSTINIATLIKDANLINVFYCVLIFVTLAFSFLCESFILVILNYEQNSLIPPFWSFVRVSLVQSLFNAITPMSTGGQPAQIVALKQMGISVGKATSVLLMKFIIYQISVFGIYIFAFVTCFQSILAKFDGIAVFIFIGFILHISSIIFLLFILFAHNFTVKLTKKIGNFLFYLIKSKKLSNWQNNVLNQINNFYVEGEKLRSNKMKLFCCFCLTLLQLLCFYSVPFFILLALNLNCSWLAVTKINVMNTLFMSIVPIPGAEGGAEFGFQKLFSTFIDSKSLLVLALFLWRFATYFLEIILGLIFWTIKPKKHY</sequence>
<comment type="subcellular location">
    <subcellularLocation>
        <location evidence="1 6">Cell membrane</location>
        <topology evidence="1 6">Multi-pass membrane protein</topology>
    </subcellularLocation>
</comment>
<keyword evidence="6" id="KW-0046">Antibiotic resistance</keyword>
<dbReference type="GO" id="GO:0005886">
    <property type="term" value="C:plasma membrane"/>
    <property type="evidence" value="ECO:0007669"/>
    <property type="project" value="UniProtKB-SubCell"/>
</dbReference>
<evidence type="ECO:0000256" key="1">
    <source>
        <dbReference type="ARBA" id="ARBA00004651"/>
    </source>
</evidence>
<dbReference type="NCBIfam" id="TIGR00374">
    <property type="entry name" value="flippase-like domain"/>
    <property type="match status" value="1"/>
</dbReference>
<dbReference type="EMBL" id="CP049228">
    <property type="protein sequence ID" value="QIH23359.1"/>
    <property type="molecule type" value="Genomic_DNA"/>
</dbReference>
<organism evidence="7 8">
    <name type="scientific">Lactobacillus iners</name>
    <dbReference type="NCBI Taxonomy" id="147802"/>
    <lineage>
        <taxon>Bacteria</taxon>
        <taxon>Bacillati</taxon>
        <taxon>Bacillota</taxon>
        <taxon>Bacilli</taxon>
        <taxon>Lactobacillales</taxon>
        <taxon>Lactobacillaceae</taxon>
        <taxon>Lactobacillus</taxon>
    </lineage>
</organism>
<evidence type="ECO:0000313" key="8">
    <source>
        <dbReference type="Proteomes" id="UP000501676"/>
    </source>
</evidence>
<keyword evidence="3 6" id="KW-0812">Transmembrane</keyword>
<keyword evidence="4 6" id="KW-1133">Transmembrane helix</keyword>
<dbReference type="GO" id="GO:0046677">
    <property type="term" value="P:response to antibiotic"/>
    <property type="evidence" value="ECO:0007669"/>
    <property type="project" value="UniProtKB-KW"/>
</dbReference>
<dbReference type="RefSeq" id="WP_006734166.1">
    <property type="nucleotide sequence ID" value="NZ_CP049225.1"/>
</dbReference>
<name>A0A6G7BF97_9LACO</name>
<dbReference type="Pfam" id="PF03706">
    <property type="entry name" value="LPG_synthase_TM"/>
    <property type="match status" value="1"/>
</dbReference>
<evidence type="ECO:0000256" key="4">
    <source>
        <dbReference type="ARBA" id="ARBA00022989"/>
    </source>
</evidence>
<keyword evidence="6" id="KW-0443">Lipid metabolism</keyword>
<feature type="transmembrane region" description="Helical" evidence="6">
    <location>
        <begin position="230"/>
        <end position="255"/>
    </location>
</feature>
<evidence type="ECO:0000256" key="5">
    <source>
        <dbReference type="ARBA" id="ARBA00023136"/>
    </source>
</evidence>
<gene>
    <name evidence="6" type="primary">mprF</name>
    <name evidence="7" type="ORF">G6Z83_01000</name>
</gene>
<feature type="transmembrane region" description="Helical" evidence="6">
    <location>
        <begin position="154"/>
        <end position="178"/>
    </location>
</feature>
<dbReference type="Proteomes" id="UP000501676">
    <property type="component" value="Chromosome"/>
</dbReference>
<dbReference type="EC" id="2.3.2.3" evidence="6"/>
<keyword evidence="6" id="KW-0808">Transferase</keyword>